<dbReference type="HOGENOM" id="CLU_2828278_0_0_5"/>
<protein>
    <submittedName>
        <fullName evidence="1">Uncharacterized protein</fullName>
    </submittedName>
</protein>
<organism evidence="1 2">
    <name type="scientific">Rhizobium mesoamericanum STM3625</name>
    <dbReference type="NCBI Taxonomy" id="1211777"/>
    <lineage>
        <taxon>Bacteria</taxon>
        <taxon>Pseudomonadati</taxon>
        <taxon>Pseudomonadota</taxon>
        <taxon>Alphaproteobacteria</taxon>
        <taxon>Hyphomicrobiales</taxon>
        <taxon>Rhizobiaceae</taxon>
        <taxon>Rhizobium/Agrobacterium group</taxon>
        <taxon>Rhizobium</taxon>
    </lineage>
</organism>
<dbReference type="EMBL" id="CANI01000028">
    <property type="protein sequence ID" value="CCM76989.1"/>
    <property type="molecule type" value="Genomic_DNA"/>
</dbReference>
<comment type="caution">
    <text evidence="1">The sequence shown here is derived from an EMBL/GenBank/DDBJ whole genome shotgun (WGS) entry which is preliminary data.</text>
</comment>
<evidence type="ECO:0000313" key="1">
    <source>
        <dbReference type="EMBL" id="CCM76989.1"/>
    </source>
</evidence>
<reference evidence="1 2" key="1">
    <citation type="journal article" date="2013" name="Genome Announc.">
        <title>Draft Genome Sequence of Rhizobium mesoamericanum STM3625, a Nitrogen-Fixing Symbiont of Mimosa pudica Isolated in French Guiana (South America).</title>
        <authorList>
            <person name="Moulin L."/>
            <person name="Mornico D."/>
            <person name="Melkonian R."/>
            <person name="Klonowska A."/>
        </authorList>
    </citation>
    <scope>NUCLEOTIDE SEQUENCE [LARGE SCALE GENOMIC DNA]</scope>
    <source>
        <strain evidence="1 2">STM3625</strain>
    </source>
</reference>
<dbReference type="Proteomes" id="UP000009319">
    <property type="component" value="Unassembled WGS sequence"/>
</dbReference>
<gene>
    <name evidence="1" type="ORF">BN77_4033</name>
</gene>
<evidence type="ECO:0000313" key="2">
    <source>
        <dbReference type="Proteomes" id="UP000009319"/>
    </source>
</evidence>
<accession>K0Q304</accession>
<dbReference type="STRING" id="1211777.BN77_4033"/>
<sequence>MGRPIGERFLRYRLEIFERRSLELAQLSLGNPHGHAAAVTAIWVWSGRSAKAKLTKVNTSLTIIRL</sequence>
<name>K0Q304_9HYPH</name>
<proteinExistence type="predicted"/>
<dbReference type="AlphaFoldDB" id="K0Q304"/>
<keyword evidence="2" id="KW-1185">Reference proteome</keyword>